<keyword evidence="1" id="KW-0175">Coiled coil</keyword>
<dbReference type="Pfam" id="PF18941">
    <property type="entry name" value="DUF5688"/>
    <property type="match status" value="1"/>
</dbReference>
<dbReference type="Proteomes" id="UP000247523">
    <property type="component" value="Unassembled WGS sequence"/>
</dbReference>
<evidence type="ECO:0000313" key="2">
    <source>
        <dbReference type="EMBL" id="PXV89384.1"/>
    </source>
</evidence>
<feature type="coiled-coil region" evidence="1">
    <location>
        <begin position="165"/>
        <end position="192"/>
    </location>
</feature>
<gene>
    <name evidence="2" type="ORF">C8E03_10631</name>
</gene>
<dbReference type="RefSeq" id="WP_110291173.1">
    <property type="nucleotide sequence ID" value="NZ_QICS01000006.1"/>
</dbReference>
<reference evidence="2 3" key="1">
    <citation type="submission" date="2018-05" db="EMBL/GenBank/DDBJ databases">
        <title>Genomic Encyclopedia of Type Strains, Phase IV (KMG-IV): sequencing the most valuable type-strain genomes for metagenomic binning, comparative biology and taxonomic classification.</title>
        <authorList>
            <person name="Goeker M."/>
        </authorList>
    </citation>
    <scope>NUCLEOTIDE SEQUENCE [LARGE SCALE GENOMIC DNA]</scope>
    <source>
        <strain evidence="2 3">DSM 28816</strain>
    </source>
</reference>
<comment type="caution">
    <text evidence="2">The sequence shown here is derived from an EMBL/GenBank/DDBJ whole genome shotgun (WGS) entry which is preliminary data.</text>
</comment>
<dbReference type="EMBL" id="QICS01000006">
    <property type="protein sequence ID" value="PXV89384.1"/>
    <property type="molecule type" value="Genomic_DNA"/>
</dbReference>
<evidence type="ECO:0000256" key="1">
    <source>
        <dbReference type="SAM" id="Coils"/>
    </source>
</evidence>
<organism evidence="2 3">
    <name type="scientific">Lachnotalea glycerini</name>
    <dbReference type="NCBI Taxonomy" id="1763509"/>
    <lineage>
        <taxon>Bacteria</taxon>
        <taxon>Bacillati</taxon>
        <taxon>Bacillota</taxon>
        <taxon>Clostridia</taxon>
        <taxon>Lachnospirales</taxon>
        <taxon>Lachnospiraceae</taxon>
        <taxon>Lachnotalea</taxon>
    </lineage>
</organism>
<name>A0A318EQR3_9FIRM</name>
<sequence>MEYNVFANKIKEGIQKQLGEKAEVAMQKITKNNNVVLDGITIRTKNENISPTIYLNNYYFEELTEDNLQGIIQEIISLYKQNKVVNSIDINFFSNFENVKDKIAYKLINFDKNLEQLKKIPYIQFMDLAIVFYCLAQSDMSGNATIVINNSHIQMWGIEIEAIFKAAQRNTKRLLQAEVENIEDILREELGETIQEIYKEEPNDVLPMYVLSNKAKLNGAACILYKDVLKNFSKTLNSDLYVLPSSIHELILIPQNKNMRPEDLKEMVKDTNDNHVEAEEILSYSIYEYIKKEDKIRILL</sequence>
<dbReference type="InterPro" id="IPR043743">
    <property type="entry name" value="DUF5688"/>
</dbReference>
<accession>A0A318EQR3</accession>
<proteinExistence type="predicted"/>
<dbReference type="AlphaFoldDB" id="A0A318EQR3"/>
<protein>
    <submittedName>
        <fullName evidence="2">Uncharacterized protein</fullName>
    </submittedName>
</protein>
<evidence type="ECO:0000313" key="3">
    <source>
        <dbReference type="Proteomes" id="UP000247523"/>
    </source>
</evidence>